<reference evidence="7" key="1">
    <citation type="submission" date="2022-07" db="EMBL/GenBank/DDBJ databases">
        <title>Genome analysis of Parmales, a sister group of diatoms, reveals the evolutionary specialization of diatoms from phago-mixotrophs to photoautotrophs.</title>
        <authorList>
            <person name="Ban H."/>
            <person name="Sato S."/>
            <person name="Yoshikawa S."/>
            <person name="Kazumasa Y."/>
            <person name="Nakamura Y."/>
            <person name="Ichinomiya M."/>
            <person name="Saitoh K."/>
            <person name="Sato N."/>
            <person name="Blanc-Mathieu R."/>
            <person name="Endo H."/>
            <person name="Kuwata A."/>
            <person name="Ogata H."/>
        </authorList>
    </citation>
    <scope>NUCLEOTIDE SEQUENCE</scope>
</reference>
<dbReference type="EMBL" id="BRXZ01002610">
    <property type="protein sequence ID" value="GMH66253.1"/>
    <property type="molecule type" value="Genomic_DNA"/>
</dbReference>
<dbReference type="PANTHER" id="PTHR14624:SF0">
    <property type="entry name" value="POLYPRENOL REDUCTASE"/>
    <property type="match status" value="1"/>
</dbReference>
<dbReference type="GO" id="GO:0003865">
    <property type="term" value="F:3-oxo-5-alpha-steroid 4-dehydrogenase activity"/>
    <property type="evidence" value="ECO:0007669"/>
    <property type="project" value="TreeGrafter"/>
</dbReference>
<evidence type="ECO:0000313" key="7">
    <source>
        <dbReference type="EMBL" id="GMH66253.1"/>
    </source>
</evidence>
<keyword evidence="4 5" id="KW-0472">Membrane</keyword>
<evidence type="ECO:0000256" key="4">
    <source>
        <dbReference type="ARBA" id="ARBA00023136"/>
    </source>
</evidence>
<dbReference type="Pfam" id="PF02544">
    <property type="entry name" value="Steroid_dh"/>
    <property type="match status" value="1"/>
</dbReference>
<keyword evidence="3 5" id="KW-1133">Transmembrane helix</keyword>
<accession>A0A9W7E858</accession>
<comment type="caution">
    <text evidence="7">The sequence shown here is derived from an EMBL/GenBank/DDBJ whole genome shotgun (WGS) entry which is preliminary data.</text>
</comment>
<dbReference type="GO" id="GO:0005783">
    <property type="term" value="C:endoplasmic reticulum"/>
    <property type="evidence" value="ECO:0007669"/>
    <property type="project" value="TreeGrafter"/>
</dbReference>
<dbReference type="AlphaFoldDB" id="A0A9W7E858"/>
<comment type="subcellular location">
    <subcellularLocation>
        <location evidence="1">Endomembrane system</location>
        <topology evidence="1">Multi-pass membrane protein</topology>
    </subcellularLocation>
</comment>
<dbReference type="InterPro" id="IPR039698">
    <property type="entry name" value="Dfg10/SRD5A3"/>
</dbReference>
<dbReference type="Proteomes" id="UP001165082">
    <property type="component" value="Unassembled WGS sequence"/>
</dbReference>
<proteinExistence type="predicted"/>
<dbReference type="OrthoDB" id="5788137at2759"/>
<sequence>MHCLRRLYECLRVHEFRGEMTLTGFLVGCAHYTITSVLFTVPPPSTSSPVLNRILPPIGIVIFFLSSLNQHKAHLALSRQPRTPSIPYPPLPKTSEFKVHSCPHYVAEVNIYLAFCAMHQTAGSVACAVWVATNLTVGKISKDKAKGNFQRGWLWGGGWGEGNRITIAKKACYHSS</sequence>
<dbReference type="PROSITE" id="PS50244">
    <property type="entry name" value="S5A_REDUCTASE"/>
    <property type="match status" value="1"/>
</dbReference>
<gene>
    <name evidence="7" type="ORF">TrRE_jg7416</name>
</gene>
<keyword evidence="8" id="KW-1185">Reference proteome</keyword>
<protein>
    <recommendedName>
        <fullName evidence="6">3-oxo-5-alpha-steroid 4-dehydrogenase C-terminal domain-containing protein</fullName>
    </recommendedName>
</protein>
<dbReference type="InterPro" id="IPR001104">
    <property type="entry name" value="3-oxo-5_a-steroid_4-DH_C"/>
</dbReference>
<organism evidence="7 8">
    <name type="scientific">Triparma retinervis</name>
    <dbReference type="NCBI Taxonomy" id="2557542"/>
    <lineage>
        <taxon>Eukaryota</taxon>
        <taxon>Sar</taxon>
        <taxon>Stramenopiles</taxon>
        <taxon>Ochrophyta</taxon>
        <taxon>Bolidophyceae</taxon>
        <taxon>Parmales</taxon>
        <taxon>Triparmaceae</taxon>
        <taxon>Triparma</taxon>
    </lineage>
</organism>
<evidence type="ECO:0000259" key="6">
    <source>
        <dbReference type="Pfam" id="PF02544"/>
    </source>
</evidence>
<feature type="domain" description="3-oxo-5-alpha-steroid 4-dehydrogenase C-terminal" evidence="6">
    <location>
        <begin position="56"/>
        <end position="139"/>
    </location>
</feature>
<evidence type="ECO:0000256" key="2">
    <source>
        <dbReference type="ARBA" id="ARBA00022692"/>
    </source>
</evidence>
<feature type="transmembrane region" description="Helical" evidence="5">
    <location>
        <begin position="53"/>
        <end position="69"/>
    </location>
</feature>
<evidence type="ECO:0000256" key="3">
    <source>
        <dbReference type="ARBA" id="ARBA00022989"/>
    </source>
</evidence>
<keyword evidence="2 5" id="KW-0812">Transmembrane</keyword>
<dbReference type="PANTHER" id="PTHR14624">
    <property type="entry name" value="DFG10 PROTEIN"/>
    <property type="match status" value="1"/>
</dbReference>
<dbReference type="GO" id="GO:0006488">
    <property type="term" value="P:dolichol-linked oligosaccharide biosynthetic process"/>
    <property type="evidence" value="ECO:0007669"/>
    <property type="project" value="InterPro"/>
</dbReference>
<dbReference type="GO" id="GO:0016095">
    <property type="term" value="P:polyprenol catabolic process"/>
    <property type="evidence" value="ECO:0007669"/>
    <property type="project" value="TreeGrafter"/>
</dbReference>
<feature type="transmembrane region" description="Helical" evidence="5">
    <location>
        <begin position="21"/>
        <end position="41"/>
    </location>
</feature>
<evidence type="ECO:0000313" key="8">
    <source>
        <dbReference type="Proteomes" id="UP001165082"/>
    </source>
</evidence>
<name>A0A9W7E858_9STRA</name>
<evidence type="ECO:0000256" key="5">
    <source>
        <dbReference type="SAM" id="Phobius"/>
    </source>
</evidence>
<evidence type="ECO:0000256" key="1">
    <source>
        <dbReference type="ARBA" id="ARBA00004127"/>
    </source>
</evidence>